<evidence type="ECO:0000256" key="1">
    <source>
        <dbReference type="ARBA" id="ARBA00022723"/>
    </source>
</evidence>
<evidence type="ECO:0000313" key="7">
    <source>
        <dbReference type="Proteomes" id="UP001165289"/>
    </source>
</evidence>
<keyword evidence="2 4" id="KW-0863">Zinc-finger</keyword>
<gene>
    <name evidence="6" type="ORF">LOD99_7038</name>
</gene>
<keyword evidence="7" id="KW-1185">Reference proteome</keyword>
<name>A0AAV7JJJ3_9METZ</name>
<evidence type="ECO:0000256" key="3">
    <source>
        <dbReference type="ARBA" id="ARBA00022833"/>
    </source>
</evidence>
<dbReference type="Gene3D" id="3.30.40.10">
    <property type="entry name" value="Zinc/RING finger domain, C3HC4 (zinc finger)"/>
    <property type="match status" value="1"/>
</dbReference>
<accession>A0AAV7JJJ3</accession>
<dbReference type="AlphaFoldDB" id="A0AAV7JJJ3"/>
<dbReference type="PROSITE" id="PS50089">
    <property type="entry name" value="ZF_RING_2"/>
    <property type="match status" value="1"/>
</dbReference>
<dbReference type="SUPFAM" id="SSF57850">
    <property type="entry name" value="RING/U-box"/>
    <property type="match status" value="1"/>
</dbReference>
<sequence>MCAATSVTPLPIAKALRVTPDVFEFSPHNRYTVYLKLEQKSGTTVGNTDYTPEQIIKISFKSPQKINSIKFTPRFMVSWWFYEGCYTGMDRWESSGPPPEKAELILKANLVPIQEDTDLPIYIPVKNISKQIRCPICKYWLREVRLSPCGHRYCYFCILEYLEIDSEDEDAKKPCPVKNCGLSVTTRSLVPDKDFDMLVQLILAEMFEAEKKCRMPNRPPSVSPLAFPLRRMQAVSSI</sequence>
<reference evidence="6 7" key="1">
    <citation type="journal article" date="2023" name="BMC Biol.">
        <title>The compact genome of the sponge Oopsacas minuta (Hexactinellida) is lacking key metazoan core genes.</title>
        <authorList>
            <person name="Santini S."/>
            <person name="Schenkelaars Q."/>
            <person name="Jourda C."/>
            <person name="Duchesne M."/>
            <person name="Belahbib H."/>
            <person name="Rocher C."/>
            <person name="Selva M."/>
            <person name="Riesgo A."/>
            <person name="Vervoort M."/>
            <person name="Leys S.P."/>
            <person name="Kodjabachian L."/>
            <person name="Le Bivic A."/>
            <person name="Borchiellini C."/>
            <person name="Claverie J.M."/>
            <person name="Renard E."/>
        </authorList>
    </citation>
    <scope>NUCLEOTIDE SEQUENCE [LARGE SCALE GENOMIC DNA]</scope>
    <source>
        <strain evidence="6">SPO-2</strain>
    </source>
</reference>
<evidence type="ECO:0000259" key="5">
    <source>
        <dbReference type="PROSITE" id="PS50089"/>
    </source>
</evidence>
<dbReference type="Pfam" id="PF00097">
    <property type="entry name" value="zf-C3HC4"/>
    <property type="match status" value="1"/>
</dbReference>
<keyword evidence="1" id="KW-0479">Metal-binding</keyword>
<dbReference type="SMART" id="SM00184">
    <property type="entry name" value="RING"/>
    <property type="match status" value="1"/>
</dbReference>
<dbReference type="InterPro" id="IPR001841">
    <property type="entry name" value="Znf_RING"/>
</dbReference>
<comment type="caution">
    <text evidence="6">The sequence shown here is derived from an EMBL/GenBank/DDBJ whole genome shotgun (WGS) entry which is preliminary data.</text>
</comment>
<feature type="domain" description="RING-type" evidence="5">
    <location>
        <begin position="134"/>
        <end position="179"/>
    </location>
</feature>
<proteinExistence type="predicted"/>
<organism evidence="6 7">
    <name type="scientific">Oopsacas minuta</name>
    <dbReference type="NCBI Taxonomy" id="111878"/>
    <lineage>
        <taxon>Eukaryota</taxon>
        <taxon>Metazoa</taxon>
        <taxon>Porifera</taxon>
        <taxon>Hexactinellida</taxon>
        <taxon>Hexasterophora</taxon>
        <taxon>Lyssacinosida</taxon>
        <taxon>Leucopsacidae</taxon>
        <taxon>Oopsacas</taxon>
    </lineage>
</organism>
<dbReference type="GO" id="GO:0008270">
    <property type="term" value="F:zinc ion binding"/>
    <property type="evidence" value="ECO:0007669"/>
    <property type="project" value="UniProtKB-KW"/>
</dbReference>
<dbReference type="Proteomes" id="UP001165289">
    <property type="component" value="Unassembled WGS sequence"/>
</dbReference>
<evidence type="ECO:0000256" key="2">
    <source>
        <dbReference type="ARBA" id="ARBA00022771"/>
    </source>
</evidence>
<dbReference type="EMBL" id="JAKMXF010000324">
    <property type="protein sequence ID" value="KAI6648966.1"/>
    <property type="molecule type" value="Genomic_DNA"/>
</dbReference>
<keyword evidence="3" id="KW-0862">Zinc</keyword>
<protein>
    <submittedName>
        <fullName evidence="6">E3 ubiquitin-protein ligase COP1-like</fullName>
    </submittedName>
</protein>
<evidence type="ECO:0000313" key="6">
    <source>
        <dbReference type="EMBL" id="KAI6648966.1"/>
    </source>
</evidence>
<evidence type="ECO:0000256" key="4">
    <source>
        <dbReference type="PROSITE-ProRule" id="PRU00175"/>
    </source>
</evidence>
<dbReference type="InterPro" id="IPR017907">
    <property type="entry name" value="Znf_RING_CS"/>
</dbReference>
<dbReference type="PROSITE" id="PS00518">
    <property type="entry name" value="ZF_RING_1"/>
    <property type="match status" value="1"/>
</dbReference>
<dbReference type="InterPro" id="IPR013083">
    <property type="entry name" value="Znf_RING/FYVE/PHD"/>
</dbReference>
<dbReference type="InterPro" id="IPR018957">
    <property type="entry name" value="Znf_C3HC4_RING-type"/>
</dbReference>